<accession>A0A1W2M1M8</accession>
<dbReference type="EMBL" id="LQMT02000007">
    <property type="protein sequence ID" value="ONF73765.1"/>
    <property type="molecule type" value="Genomic_DNA"/>
</dbReference>
<gene>
    <name evidence="1" type="ORF">AVR91_0206600</name>
</gene>
<evidence type="ECO:0000313" key="1">
    <source>
        <dbReference type="EMBL" id="ONF73765.1"/>
    </source>
</evidence>
<comment type="caution">
    <text evidence="1">The sequence shown here is derived from an EMBL/GenBank/DDBJ whole genome shotgun (WGS) entry which is preliminary data.</text>
</comment>
<organism evidence="1 2">
    <name type="scientific">Amycolatopsis keratiniphila subsp. keratiniphila</name>
    <dbReference type="NCBI Taxonomy" id="227715"/>
    <lineage>
        <taxon>Bacteria</taxon>
        <taxon>Bacillati</taxon>
        <taxon>Actinomycetota</taxon>
        <taxon>Actinomycetes</taxon>
        <taxon>Pseudonocardiales</taxon>
        <taxon>Pseudonocardiaceae</taxon>
        <taxon>Amycolatopsis</taxon>
        <taxon>Amycolatopsis japonica group</taxon>
    </lineage>
</organism>
<reference evidence="1 2" key="1">
    <citation type="submission" date="2016-12" db="EMBL/GenBank/DDBJ databases">
        <title>Amycolatopsis keratiniphila subsp. keratiniphila genome sequencing and assembly.</title>
        <authorList>
            <person name="Mayilraj S."/>
            <person name="Kaur N."/>
        </authorList>
    </citation>
    <scope>NUCLEOTIDE SEQUENCE [LARGE SCALE GENOMIC DNA]</scope>
    <source>
        <strain evidence="1 2">DSM 44409</strain>
    </source>
</reference>
<protein>
    <submittedName>
        <fullName evidence="1">Uncharacterized protein</fullName>
    </submittedName>
</protein>
<proteinExistence type="predicted"/>
<sequence>MSTTPNNEEDFMANKILLRGTVAVAALGMTLLAPSTSSATTTYETLNEVWTNNRDGQAVFKPRGEHLYACDWALDGDTIVAYARANGKVVAKAVDTNGYPDPCGHDDFSLPEGTPVEIKVCHKEDGYCTGWKKVQDA</sequence>
<name>A0A1W2M1M8_9PSEU</name>
<evidence type="ECO:0000313" key="2">
    <source>
        <dbReference type="Proteomes" id="UP000076660"/>
    </source>
</evidence>
<dbReference type="Proteomes" id="UP000076660">
    <property type="component" value="Unassembled WGS sequence"/>
</dbReference>
<dbReference type="AlphaFoldDB" id="A0A1W2M1M8"/>